<proteinExistence type="predicted"/>
<gene>
    <name evidence="2" type="ORF">MRS75_14225</name>
</gene>
<sequence>MAGSAVARESLSVLRETIARIEGRPASVLAAADTVSLPALRPQSKAGDNANGNLLSLGLPEFDDPLGGGLPLDGLSEIRSGELRDAGAASGFMLALGVCILARKLGSGRLLWIGETIAGMEAGLPHAAGLADYGLDPAGLLYAAPRRPEDALWLAEAALASGAFAAVILEVRGNPQRFGLTESRRLSLKARSVGRPLLLLRQAGVEEASSALFRFHLRPAPAAARHLPDGSMLGGSIGNPVFHLTLEKSRLPAFSDIFLEWSAHDRQFFLANPHALPATGRSADPGAHFSASSDGPDRAAPMGSVVAFSRAS</sequence>
<reference evidence="2" key="1">
    <citation type="submission" date="2022-03" db="EMBL/GenBank/DDBJ databases">
        <title>Fererhizobium litorale gen. nov., sp. nov., isolated from sandy sediments of the Sea of Japan seashore.</title>
        <authorList>
            <person name="Romanenko L."/>
            <person name="Kurilenko V."/>
            <person name="Otstavnykh N."/>
            <person name="Svetashev V."/>
            <person name="Tekutyeva L."/>
            <person name="Isaeva M."/>
            <person name="Mikhailov V."/>
        </authorList>
    </citation>
    <scope>NUCLEOTIDE SEQUENCE</scope>
    <source>
        <strain evidence="2">KMM 9576</strain>
    </source>
</reference>
<dbReference type="PIRSF" id="PIRSF034285">
    <property type="entry name" value="UCP034285"/>
    <property type="match status" value="1"/>
</dbReference>
<accession>A0AAE3QCJ3</accession>
<dbReference type="SUPFAM" id="SSF52540">
    <property type="entry name" value="P-loop containing nucleoside triphosphate hydrolases"/>
    <property type="match status" value="1"/>
</dbReference>
<protein>
    <recommendedName>
        <fullName evidence="4">Protein ImuA</fullName>
    </recommendedName>
</protein>
<dbReference type="Proteomes" id="UP001161580">
    <property type="component" value="Unassembled WGS sequence"/>
</dbReference>
<dbReference type="InterPro" id="IPR027417">
    <property type="entry name" value="P-loop_NTPase"/>
</dbReference>
<evidence type="ECO:0000313" key="3">
    <source>
        <dbReference type="Proteomes" id="UP001161580"/>
    </source>
</evidence>
<dbReference type="Gene3D" id="3.40.50.300">
    <property type="entry name" value="P-loop containing nucleotide triphosphate hydrolases"/>
    <property type="match status" value="1"/>
</dbReference>
<name>A0AAE3QCJ3_9HYPH</name>
<dbReference type="RefSeq" id="WP_311787414.1">
    <property type="nucleotide sequence ID" value="NZ_JALDYY010000009.1"/>
</dbReference>
<keyword evidence="3" id="KW-1185">Reference proteome</keyword>
<evidence type="ECO:0008006" key="4">
    <source>
        <dbReference type="Google" id="ProtNLM"/>
    </source>
</evidence>
<comment type="caution">
    <text evidence="2">The sequence shown here is derived from an EMBL/GenBank/DDBJ whole genome shotgun (WGS) entry which is preliminary data.</text>
</comment>
<dbReference type="AlphaFoldDB" id="A0AAE3QCJ3"/>
<organism evidence="2 3">
    <name type="scientific">Ferirhizobium litorale</name>
    <dbReference type="NCBI Taxonomy" id="2927786"/>
    <lineage>
        <taxon>Bacteria</taxon>
        <taxon>Pseudomonadati</taxon>
        <taxon>Pseudomonadota</taxon>
        <taxon>Alphaproteobacteria</taxon>
        <taxon>Hyphomicrobiales</taxon>
        <taxon>Rhizobiaceae</taxon>
        <taxon>Ferirhizobium</taxon>
    </lineage>
</organism>
<evidence type="ECO:0000313" key="2">
    <source>
        <dbReference type="EMBL" id="MDI7923237.1"/>
    </source>
</evidence>
<evidence type="ECO:0000256" key="1">
    <source>
        <dbReference type="SAM" id="MobiDB-lite"/>
    </source>
</evidence>
<feature type="region of interest" description="Disordered" evidence="1">
    <location>
        <begin position="280"/>
        <end position="301"/>
    </location>
</feature>
<dbReference type="EMBL" id="JALDYZ010000007">
    <property type="protein sequence ID" value="MDI7923237.1"/>
    <property type="molecule type" value="Genomic_DNA"/>
</dbReference>
<dbReference type="InterPro" id="IPR017026">
    <property type="entry name" value="ImuA"/>
</dbReference>